<evidence type="ECO:0000256" key="2">
    <source>
        <dbReference type="ARBA" id="ARBA00022692"/>
    </source>
</evidence>
<keyword evidence="8" id="KW-1185">Reference proteome</keyword>
<comment type="subcellular location">
    <subcellularLocation>
        <location evidence="1">Membrane</location>
        <topology evidence="1">Multi-pass membrane protein</topology>
    </subcellularLocation>
</comment>
<dbReference type="GO" id="GO:0016020">
    <property type="term" value="C:membrane"/>
    <property type="evidence" value="ECO:0007669"/>
    <property type="project" value="UniProtKB-SubCell"/>
</dbReference>
<evidence type="ECO:0000256" key="4">
    <source>
        <dbReference type="ARBA" id="ARBA00023136"/>
    </source>
</evidence>
<reference evidence="7 8" key="1">
    <citation type="submission" date="2020-07" db="EMBL/GenBank/DDBJ databases">
        <title>Sequencing the genomes of 1000 actinobacteria strains.</title>
        <authorList>
            <person name="Klenk H.-P."/>
        </authorList>
    </citation>
    <scope>NUCLEOTIDE SEQUENCE [LARGE SCALE GENOMIC DNA]</scope>
    <source>
        <strain evidence="7 8">DSM 44121</strain>
    </source>
</reference>
<feature type="domain" description="Integral membrane bound transporter" evidence="6">
    <location>
        <begin position="228"/>
        <end position="346"/>
    </location>
</feature>
<comment type="caution">
    <text evidence="7">The sequence shown here is derived from an EMBL/GenBank/DDBJ whole genome shotgun (WGS) entry which is preliminary data.</text>
</comment>
<feature type="transmembrane region" description="Helical" evidence="5">
    <location>
        <begin position="263"/>
        <end position="290"/>
    </location>
</feature>
<proteinExistence type="predicted"/>
<gene>
    <name evidence="7" type="ORF">FHX71_002085</name>
</gene>
<feature type="transmembrane region" description="Helical" evidence="5">
    <location>
        <begin position="77"/>
        <end position="95"/>
    </location>
</feature>
<sequence>MSSRPLLPHLRRMLHVGPYGGELPVALRAAASVAVPMLVLWATGHLEWSLYATFGAFTSLFGRTVPLRPRLTQQVQAGAALVASVLVGTLIAVLASAVPGTGWLVVPVAALWATGVAVLSHRLRWHPPGPLFPVFALGACSSVPSGPGQVPVALAVAVAAVVFALALTVAFARLEPGGPVPVEASGVAVTPGPTSGPTSAAGTGPEWTWSHYLVRYAVGVAVAGAIAIAVGHPYWAMVAAVVPMSAPDASGALMRAAQRLAGTLVGVVIAWALLTAGPPPLVVIAVAALLQAGAELYVGRNYAVAMLFITPLALSMTHLANPVPVSGLVADRALDTLIGVAVAVAITLLTHEGRQDAAG</sequence>
<evidence type="ECO:0000256" key="3">
    <source>
        <dbReference type="ARBA" id="ARBA00022989"/>
    </source>
</evidence>
<name>A0A7W3J8A9_9MICO</name>
<feature type="transmembrane region" description="Helical" evidence="5">
    <location>
        <begin position="333"/>
        <end position="351"/>
    </location>
</feature>
<evidence type="ECO:0000259" key="6">
    <source>
        <dbReference type="Pfam" id="PF13515"/>
    </source>
</evidence>
<evidence type="ECO:0000313" key="8">
    <source>
        <dbReference type="Proteomes" id="UP000540568"/>
    </source>
</evidence>
<feature type="transmembrane region" description="Helical" evidence="5">
    <location>
        <begin position="101"/>
        <end position="119"/>
    </location>
</feature>
<dbReference type="Proteomes" id="UP000540568">
    <property type="component" value="Unassembled WGS sequence"/>
</dbReference>
<evidence type="ECO:0000256" key="1">
    <source>
        <dbReference type="ARBA" id="ARBA00004141"/>
    </source>
</evidence>
<evidence type="ECO:0000313" key="7">
    <source>
        <dbReference type="EMBL" id="MBA8808143.1"/>
    </source>
</evidence>
<evidence type="ECO:0000256" key="5">
    <source>
        <dbReference type="SAM" id="Phobius"/>
    </source>
</evidence>
<organism evidence="7 8">
    <name type="scientific">Promicromonospora sukumoe</name>
    <dbReference type="NCBI Taxonomy" id="88382"/>
    <lineage>
        <taxon>Bacteria</taxon>
        <taxon>Bacillati</taxon>
        <taxon>Actinomycetota</taxon>
        <taxon>Actinomycetes</taxon>
        <taxon>Micrococcales</taxon>
        <taxon>Promicromonosporaceae</taxon>
        <taxon>Promicromonospora</taxon>
    </lineage>
</organism>
<dbReference type="Pfam" id="PF13515">
    <property type="entry name" value="FUSC_2"/>
    <property type="match status" value="1"/>
</dbReference>
<feature type="transmembrane region" description="Helical" evidence="5">
    <location>
        <begin position="152"/>
        <end position="172"/>
    </location>
</feature>
<dbReference type="RefSeq" id="WP_246402491.1">
    <property type="nucleotide sequence ID" value="NZ_BAAATF010000003.1"/>
</dbReference>
<protein>
    <recommendedName>
        <fullName evidence="6">Integral membrane bound transporter domain-containing protein</fullName>
    </recommendedName>
</protein>
<accession>A0A7W3J8A9</accession>
<dbReference type="InterPro" id="IPR049453">
    <property type="entry name" value="Memb_transporter_dom"/>
</dbReference>
<keyword evidence="3 5" id="KW-1133">Transmembrane helix</keyword>
<dbReference type="AlphaFoldDB" id="A0A7W3J8A9"/>
<dbReference type="EMBL" id="JACGWV010000001">
    <property type="protein sequence ID" value="MBA8808143.1"/>
    <property type="molecule type" value="Genomic_DNA"/>
</dbReference>
<keyword evidence="4 5" id="KW-0472">Membrane</keyword>
<keyword evidence="2 5" id="KW-0812">Transmembrane</keyword>
<feature type="transmembrane region" description="Helical" evidence="5">
    <location>
        <begin position="216"/>
        <end position="242"/>
    </location>
</feature>
<feature type="transmembrane region" description="Helical" evidence="5">
    <location>
        <begin position="302"/>
        <end position="321"/>
    </location>
</feature>